<dbReference type="EMBL" id="CAJNOR010001776">
    <property type="protein sequence ID" value="CAF1197465.1"/>
    <property type="molecule type" value="Genomic_DNA"/>
</dbReference>
<feature type="transmembrane region" description="Helical" evidence="8">
    <location>
        <begin position="18"/>
        <end position="38"/>
    </location>
</feature>
<feature type="transmembrane region" description="Helical" evidence="8">
    <location>
        <begin position="50"/>
        <end position="71"/>
    </location>
</feature>
<feature type="domain" description="G-protein coupled receptors family 1 profile" evidence="9">
    <location>
        <begin position="31"/>
        <end position="268"/>
    </location>
</feature>
<dbReference type="InterPro" id="IPR000276">
    <property type="entry name" value="GPCR_Rhodpsn"/>
</dbReference>
<evidence type="ECO:0000313" key="11">
    <source>
        <dbReference type="Proteomes" id="UP000663828"/>
    </source>
</evidence>
<evidence type="ECO:0000256" key="4">
    <source>
        <dbReference type="ARBA" id="ARBA00023040"/>
    </source>
</evidence>
<dbReference type="SUPFAM" id="SSF81321">
    <property type="entry name" value="Family A G protein-coupled receptor-like"/>
    <property type="match status" value="1"/>
</dbReference>
<dbReference type="PANTHER" id="PTHR24243">
    <property type="entry name" value="G-PROTEIN COUPLED RECEPTOR"/>
    <property type="match status" value="1"/>
</dbReference>
<keyword evidence="5 8" id="KW-0472">Membrane</keyword>
<feature type="transmembrane region" description="Helical" evidence="8">
    <location>
        <begin position="159"/>
        <end position="184"/>
    </location>
</feature>
<keyword evidence="2 8" id="KW-0812">Transmembrane</keyword>
<keyword evidence="4" id="KW-0297">G-protein coupled receptor</keyword>
<proteinExistence type="predicted"/>
<dbReference type="InterPro" id="IPR017452">
    <property type="entry name" value="GPCR_Rhodpsn_7TM"/>
</dbReference>
<evidence type="ECO:0000313" key="10">
    <source>
        <dbReference type="EMBL" id="CAF1197465.1"/>
    </source>
</evidence>
<feature type="transmembrane region" description="Helical" evidence="8">
    <location>
        <begin position="120"/>
        <end position="139"/>
    </location>
</feature>
<keyword evidence="11" id="KW-1185">Reference proteome</keyword>
<evidence type="ECO:0000259" key="9">
    <source>
        <dbReference type="PROSITE" id="PS50262"/>
    </source>
</evidence>
<evidence type="ECO:0000256" key="7">
    <source>
        <dbReference type="ARBA" id="ARBA00023224"/>
    </source>
</evidence>
<dbReference type="PANTHER" id="PTHR24243:SF208">
    <property type="entry name" value="PYROKININ-1 RECEPTOR"/>
    <property type="match status" value="1"/>
</dbReference>
<keyword evidence="7" id="KW-0807">Transducer</keyword>
<evidence type="ECO:0000256" key="6">
    <source>
        <dbReference type="ARBA" id="ARBA00023170"/>
    </source>
</evidence>
<feature type="transmembrane region" description="Helical" evidence="8">
    <location>
        <begin position="248"/>
        <end position="271"/>
    </location>
</feature>
<protein>
    <recommendedName>
        <fullName evidence="9">G-protein coupled receptors family 1 profile domain-containing protein</fullName>
    </recommendedName>
</protein>
<reference evidence="10" key="1">
    <citation type="submission" date="2021-02" db="EMBL/GenBank/DDBJ databases">
        <authorList>
            <person name="Nowell W R."/>
        </authorList>
    </citation>
    <scope>NUCLEOTIDE SEQUENCE</scope>
</reference>
<sequence>MSPTIAESIIFVSQKYTIVVYIIIFLTGIVGNICNIIVFRTLKVFRLNQWAFYLVVAAIVDLFLLLIVLPLRIADYGYGYDAMRYSLAWSICLASVDQYLSTHYIPSLRQMSSLRSAHRLVSIAICLWTLHGIPFLIFFEIKQPAGCAVYNRGFLIYYSYVQFCTLSGILPITISAISASLAYLNVRRIVRRQIPIIRRRLDRQLTAMVLTKVMFLVVTTLPFVVNRIVFMNIYIDPNDSLRVAIEQLISTVTSSLFYINSAGTFYVFLFVSKRFRQQFRYVWKKAIGKPMLRMMNCSRLLHTENQVIPEQFGSHIADDELS</sequence>
<feature type="transmembrane region" description="Helical" evidence="8">
    <location>
        <begin position="205"/>
        <end position="228"/>
    </location>
</feature>
<keyword evidence="6" id="KW-0675">Receptor</keyword>
<accession>A0A814WEE8</accession>
<keyword evidence="3 8" id="KW-1133">Transmembrane helix</keyword>
<dbReference type="AlphaFoldDB" id="A0A814WEE8"/>
<dbReference type="PROSITE" id="PS50262">
    <property type="entry name" value="G_PROTEIN_RECEP_F1_2"/>
    <property type="match status" value="1"/>
</dbReference>
<dbReference type="PRINTS" id="PR00237">
    <property type="entry name" value="GPCRRHODOPSN"/>
</dbReference>
<evidence type="ECO:0000256" key="5">
    <source>
        <dbReference type="ARBA" id="ARBA00023136"/>
    </source>
</evidence>
<evidence type="ECO:0000256" key="8">
    <source>
        <dbReference type="SAM" id="Phobius"/>
    </source>
</evidence>
<organism evidence="10 11">
    <name type="scientific">Adineta ricciae</name>
    <name type="common">Rotifer</name>
    <dbReference type="NCBI Taxonomy" id="249248"/>
    <lineage>
        <taxon>Eukaryota</taxon>
        <taxon>Metazoa</taxon>
        <taxon>Spiralia</taxon>
        <taxon>Gnathifera</taxon>
        <taxon>Rotifera</taxon>
        <taxon>Eurotatoria</taxon>
        <taxon>Bdelloidea</taxon>
        <taxon>Adinetida</taxon>
        <taxon>Adinetidae</taxon>
        <taxon>Adineta</taxon>
    </lineage>
</organism>
<gene>
    <name evidence="10" type="ORF">XAT740_LOCUS23476</name>
</gene>
<dbReference type="Proteomes" id="UP000663828">
    <property type="component" value="Unassembled WGS sequence"/>
</dbReference>
<evidence type="ECO:0000256" key="2">
    <source>
        <dbReference type="ARBA" id="ARBA00022692"/>
    </source>
</evidence>
<dbReference type="GO" id="GO:0004930">
    <property type="term" value="F:G protein-coupled receptor activity"/>
    <property type="evidence" value="ECO:0007669"/>
    <property type="project" value="UniProtKB-KW"/>
</dbReference>
<comment type="caution">
    <text evidence="10">The sequence shown here is derived from an EMBL/GenBank/DDBJ whole genome shotgun (WGS) entry which is preliminary data.</text>
</comment>
<evidence type="ECO:0000256" key="3">
    <source>
        <dbReference type="ARBA" id="ARBA00022989"/>
    </source>
</evidence>
<comment type="subcellular location">
    <subcellularLocation>
        <location evidence="1">Membrane</location>
        <topology evidence="1">Multi-pass membrane protein</topology>
    </subcellularLocation>
</comment>
<dbReference type="GO" id="GO:0005886">
    <property type="term" value="C:plasma membrane"/>
    <property type="evidence" value="ECO:0007669"/>
    <property type="project" value="TreeGrafter"/>
</dbReference>
<evidence type="ECO:0000256" key="1">
    <source>
        <dbReference type="ARBA" id="ARBA00004141"/>
    </source>
</evidence>
<name>A0A814WEE8_ADIRI</name>
<dbReference type="Gene3D" id="1.20.1070.10">
    <property type="entry name" value="Rhodopsin 7-helix transmembrane proteins"/>
    <property type="match status" value="1"/>
</dbReference>